<dbReference type="EMBL" id="BART01017760">
    <property type="protein sequence ID" value="GAG81645.1"/>
    <property type="molecule type" value="Genomic_DNA"/>
</dbReference>
<feature type="non-terminal residue" evidence="1">
    <location>
        <position position="1"/>
    </location>
</feature>
<comment type="caution">
    <text evidence="1">The sequence shown here is derived from an EMBL/GenBank/DDBJ whole genome shotgun (WGS) entry which is preliminary data.</text>
</comment>
<reference evidence="1" key="1">
    <citation type="journal article" date="2014" name="Front. Microbiol.">
        <title>High frequency of phylogenetically diverse reductive dehalogenase-homologous genes in deep subseafloor sedimentary metagenomes.</title>
        <authorList>
            <person name="Kawai M."/>
            <person name="Futagami T."/>
            <person name="Toyoda A."/>
            <person name="Takaki Y."/>
            <person name="Nishi S."/>
            <person name="Hori S."/>
            <person name="Arai W."/>
            <person name="Tsubouchi T."/>
            <person name="Morono Y."/>
            <person name="Uchiyama I."/>
            <person name="Ito T."/>
            <person name="Fujiyama A."/>
            <person name="Inagaki F."/>
            <person name="Takami H."/>
        </authorList>
    </citation>
    <scope>NUCLEOTIDE SEQUENCE</scope>
    <source>
        <strain evidence="1">Expedition CK06-06</strain>
    </source>
</reference>
<organism evidence="1">
    <name type="scientific">marine sediment metagenome</name>
    <dbReference type="NCBI Taxonomy" id="412755"/>
    <lineage>
        <taxon>unclassified sequences</taxon>
        <taxon>metagenomes</taxon>
        <taxon>ecological metagenomes</taxon>
    </lineage>
</organism>
<gene>
    <name evidence="1" type="ORF">S01H4_33701</name>
</gene>
<proteinExistence type="predicted"/>
<accession>X1AGE2</accession>
<sequence length="55" mass="6411">VTTHIFLFCLHYTCIYLFREENKKIIHKKALELFISTLKNGLDPSDLEIKNSGTL</sequence>
<dbReference type="AlphaFoldDB" id="X1AGE2"/>
<name>X1AGE2_9ZZZZ</name>
<protein>
    <submittedName>
        <fullName evidence="1">Uncharacterized protein</fullName>
    </submittedName>
</protein>
<evidence type="ECO:0000313" key="1">
    <source>
        <dbReference type="EMBL" id="GAG81645.1"/>
    </source>
</evidence>